<evidence type="ECO:0000256" key="1">
    <source>
        <dbReference type="ARBA" id="ARBA00023172"/>
    </source>
</evidence>
<sequence length="383" mass="42793">MAAGAFDVAHLRGLQDVVSQPIPTNPQDPDRFDLDDDLAAEVESLYVGVEPDVQLDSLDIEMDEVDADGDVEMTAPDLEAVRDRIAEASKGVTDGTHAQYQRLMKAFTKFLIAQKFITGGKDAARTLFTNPPVDTPTFIVAWIMNRKVCDEKGLDGLVKDASIERGSFSHAQKMRAALTYGFGRFGRRGQGGWKQESGTWVGNPSVSDLVGWYMKSLRKAKENLSKMFHYNNQPQFSTVQPVQRRHRNNVADEDWGCAGLRLFMQAIYAIAFLCLLRFDEALQIQVHDIEFVDQDTIILTLPFRKTAQNGGTAVCSDKAYLNTNPGIKPFVLYAFPEEEAHLCPVRALAHWLNFSGIKSGYLFPHMNQRGEIDHSRTMVSVSL</sequence>
<reference evidence="2" key="1">
    <citation type="submission" date="2014-09" db="EMBL/GenBank/DDBJ databases">
        <title>Genome sequence of the luminous mushroom Mycena chlorophos for searching fungal bioluminescence genes.</title>
        <authorList>
            <person name="Tanaka Y."/>
            <person name="Kasuga D."/>
            <person name="Oba Y."/>
            <person name="Hase S."/>
            <person name="Sato K."/>
            <person name="Oba Y."/>
            <person name="Sakakibara Y."/>
        </authorList>
    </citation>
    <scope>NUCLEOTIDE SEQUENCE</scope>
</reference>
<accession>A0ABQ0LD05</accession>
<evidence type="ECO:0008006" key="4">
    <source>
        <dbReference type="Google" id="ProtNLM"/>
    </source>
</evidence>
<evidence type="ECO:0000313" key="2">
    <source>
        <dbReference type="EMBL" id="GAT49007.1"/>
    </source>
</evidence>
<organism evidence="2 3">
    <name type="scientific">Mycena chlorophos</name>
    <name type="common">Agaric fungus</name>
    <name type="synonym">Agaricus chlorophos</name>
    <dbReference type="NCBI Taxonomy" id="658473"/>
    <lineage>
        <taxon>Eukaryota</taxon>
        <taxon>Fungi</taxon>
        <taxon>Dikarya</taxon>
        <taxon>Basidiomycota</taxon>
        <taxon>Agaricomycotina</taxon>
        <taxon>Agaricomycetes</taxon>
        <taxon>Agaricomycetidae</taxon>
        <taxon>Agaricales</taxon>
        <taxon>Marasmiineae</taxon>
        <taxon>Mycenaceae</taxon>
        <taxon>Mycena</taxon>
    </lineage>
</organism>
<protein>
    <recommendedName>
        <fullName evidence="4">Tyr recombinase domain-containing protein</fullName>
    </recommendedName>
</protein>
<name>A0ABQ0LD05_MYCCL</name>
<dbReference type="SUPFAM" id="SSF56349">
    <property type="entry name" value="DNA breaking-rejoining enzymes"/>
    <property type="match status" value="1"/>
</dbReference>
<keyword evidence="1" id="KW-0233">DNA recombination</keyword>
<dbReference type="InterPro" id="IPR013762">
    <property type="entry name" value="Integrase-like_cat_sf"/>
</dbReference>
<dbReference type="EMBL" id="DF845190">
    <property type="protein sequence ID" value="GAT49007.1"/>
    <property type="molecule type" value="Genomic_DNA"/>
</dbReference>
<proteinExistence type="predicted"/>
<dbReference type="Proteomes" id="UP000815677">
    <property type="component" value="Unassembled WGS sequence"/>
</dbReference>
<dbReference type="InterPro" id="IPR011010">
    <property type="entry name" value="DNA_brk_join_enz"/>
</dbReference>
<dbReference type="Gene3D" id="1.10.443.10">
    <property type="entry name" value="Intergrase catalytic core"/>
    <property type="match status" value="1"/>
</dbReference>
<gene>
    <name evidence="2" type="ORF">MCHLO_06370</name>
</gene>
<keyword evidence="3" id="KW-1185">Reference proteome</keyword>
<evidence type="ECO:0000313" key="3">
    <source>
        <dbReference type="Proteomes" id="UP000815677"/>
    </source>
</evidence>